<dbReference type="EMBL" id="CP046522">
    <property type="protein sequence ID" value="QGU96788.1"/>
    <property type="molecule type" value="Genomic_DNA"/>
</dbReference>
<gene>
    <name evidence="7" type="primary">cbiQ</name>
    <name evidence="7" type="ORF">GOM49_04315</name>
</gene>
<dbReference type="AlphaFoldDB" id="A0A6I6F8Q7"/>
<dbReference type="InterPro" id="IPR052770">
    <property type="entry name" value="Cobalt_transport_CbiQ"/>
</dbReference>
<evidence type="ECO:0000313" key="7">
    <source>
        <dbReference type="EMBL" id="QGU96788.1"/>
    </source>
</evidence>
<dbReference type="GO" id="GO:0006824">
    <property type="term" value="P:cobalt ion transport"/>
    <property type="evidence" value="ECO:0007669"/>
    <property type="project" value="InterPro"/>
</dbReference>
<dbReference type="CDD" id="cd16914">
    <property type="entry name" value="EcfT"/>
    <property type="match status" value="1"/>
</dbReference>
<feature type="transmembrane region" description="Helical" evidence="6">
    <location>
        <begin position="84"/>
        <end position="104"/>
    </location>
</feature>
<proteinExistence type="predicted"/>
<evidence type="ECO:0000256" key="5">
    <source>
        <dbReference type="ARBA" id="ARBA00023136"/>
    </source>
</evidence>
<evidence type="ECO:0000256" key="4">
    <source>
        <dbReference type="ARBA" id="ARBA00022989"/>
    </source>
</evidence>
<sequence length="227" mass="25881">MSLAKLNKISNYHPAEKLILSLMPIVIIGFCHRVVPIIINIVIFIILHLLCNNNKNAAIKFTLEIAAFAAFSSITLVFDYGVKYCLIIMLKSISSGICLSFLALTTPMDDILYILSKNSWLRDMCDIAKTMERFLILLYDEYHILYDSVRARGGFGGVRLKIINTGKVAGLLFINTMKRWGNIKESIESRGYRGYIPYLKKEFSFSMARLYGICIYVVILGLMVYKY</sequence>
<keyword evidence="3 6" id="KW-0812">Transmembrane</keyword>
<dbReference type="GO" id="GO:0043190">
    <property type="term" value="C:ATP-binding cassette (ABC) transporter complex"/>
    <property type="evidence" value="ECO:0007669"/>
    <property type="project" value="InterPro"/>
</dbReference>
<comment type="subcellular location">
    <subcellularLocation>
        <location evidence="1">Cell membrane</location>
        <topology evidence="1">Multi-pass membrane protein</topology>
    </subcellularLocation>
</comment>
<reference evidence="7 8" key="1">
    <citation type="submission" date="2019-12" db="EMBL/GenBank/DDBJ databases">
        <title>Genome sequenceing of Clostridium bovifaecis.</title>
        <authorList>
            <person name="Yao Y."/>
        </authorList>
    </citation>
    <scope>NUCLEOTIDE SEQUENCE [LARGE SCALE GENOMIC DNA]</scope>
    <source>
        <strain evidence="7 8">BXX</strain>
    </source>
</reference>
<dbReference type="Proteomes" id="UP000422764">
    <property type="component" value="Chromosome"/>
</dbReference>
<feature type="transmembrane region" description="Helical" evidence="6">
    <location>
        <begin position="20"/>
        <end position="50"/>
    </location>
</feature>
<dbReference type="InterPro" id="IPR012809">
    <property type="entry name" value="ECF_CbiQ"/>
</dbReference>
<evidence type="ECO:0000256" key="2">
    <source>
        <dbReference type="ARBA" id="ARBA00022475"/>
    </source>
</evidence>
<protein>
    <submittedName>
        <fullName evidence="7">Cobalt ECF transporter T component CbiQ</fullName>
    </submittedName>
</protein>
<dbReference type="InterPro" id="IPR003339">
    <property type="entry name" value="ABC/ECF_trnsptr_transmembrane"/>
</dbReference>
<feature type="transmembrane region" description="Helical" evidence="6">
    <location>
        <begin position="57"/>
        <end position="78"/>
    </location>
</feature>
<organism evidence="7 8">
    <name type="scientific">Clostridium bovifaecis</name>
    <dbReference type="NCBI Taxonomy" id="2184719"/>
    <lineage>
        <taxon>Bacteria</taxon>
        <taxon>Bacillati</taxon>
        <taxon>Bacillota</taxon>
        <taxon>Clostridia</taxon>
        <taxon>Eubacteriales</taxon>
        <taxon>Clostridiaceae</taxon>
        <taxon>Clostridium</taxon>
    </lineage>
</organism>
<keyword evidence="8" id="KW-1185">Reference proteome</keyword>
<evidence type="ECO:0000256" key="6">
    <source>
        <dbReference type="SAM" id="Phobius"/>
    </source>
</evidence>
<keyword evidence="2" id="KW-1003">Cell membrane</keyword>
<dbReference type="PANTHER" id="PTHR43723">
    <property type="entry name" value="COBALT TRANSPORT PROTEIN CBIQ"/>
    <property type="match status" value="1"/>
</dbReference>
<dbReference type="PANTHER" id="PTHR43723:SF1">
    <property type="entry name" value="COBALT TRANSPORT PROTEIN CBIQ"/>
    <property type="match status" value="1"/>
</dbReference>
<keyword evidence="5 6" id="KW-0472">Membrane</keyword>
<accession>A0A6I6F8Q7</accession>
<evidence type="ECO:0000256" key="3">
    <source>
        <dbReference type="ARBA" id="ARBA00022692"/>
    </source>
</evidence>
<dbReference type="Pfam" id="PF02361">
    <property type="entry name" value="CbiQ"/>
    <property type="match status" value="1"/>
</dbReference>
<evidence type="ECO:0000313" key="8">
    <source>
        <dbReference type="Proteomes" id="UP000422764"/>
    </source>
</evidence>
<keyword evidence="4 6" id="KW-1133">Transmembrane helix</keyword>
<name>A0A6I6F8Q7_9CLOT</name>
<evidence type="ECO:0000256" key="1">
    <source>
        <dbReference type="ARBA" id="ARBA00004651"/>
    </source>
</evidence>
<feature type="transmembrane region" description="Helical" evidence="6">
    <location>
        <begin position="208"/>
        <end position="225"/>
    </location>
</feature>
<dbReference type="NCBIfam" id="TIGR02454">
    <property type="entry name" value="ECF_T_CbiQ"/>
    <property type="match status" value="1"/>
</dbReference>